<dbReference type="Proteomes" id="UP001497392">
    <property type="component" value="Unassembled WGS sequence"/>
</dbReference>
<name>A0ABP1GC82_9CHLO</name>
<dbReference type="InterPro" id="IPR021851">
    <property type="entry name" value="DUF3455"/>
</dbReference>
<evidence type="ECO:0000313" key="1">
    <source>
        <dbReference type="EMBL" id="CAL5227783.1"/>
    </source>
</evidence>
<sequence length="128" mass="13204">MHFFDAAGEATWVIIDPSTGAQEGLVHGRPVATAQTPSQPDDGGFGSVASLLLQAHGGEGALASCTYIQRLNVLGGDAPKAFFMLPAWNSIPNAEAAFPYQADYIFLSGGTPGTAQAIASPDQKLLEG</sequence>
<gene>
    <name evidence="1" type="primary">g10805</name>
    <name evidence="1" type="ORF">VP750_LOCUS9689</name>
</gene>
<comment type="caution">
    <text evidence="1">The sequence shown here is derived from an EMBL/GenBank/DDBJ whole genome shotgun (WGS) entry which is preliminary data.</text>
</comment>
<dbReference type="Pfam" id="PF11937">
    <property type="entry name" value="DUF3455"/>
    <property type="match status" value="1"/>
</dbReference>
<accession>A0ABP1GC82</accession>
<reference evidence="1 2" key="1">
    <citation type="submission" date="2024-06" db="EMBL/GenBank/DDBJ databases">
        <authorList>
            <person name="Kraege A."/>
            <person name="Thomma B."/>
        </authorList>
    </citation>
    <scope>NUCLEOTIDE SEQUENCE [LARGE SCALE GENOMIC DNA]</scope>
</reference>
<protein>
    <submittedName>
        <fullName evidence="1">G10805 protein</fullName>
    </submittedName>
</protein>
<organism evidence="1 2">
    <name type="scientific">Coccomyxa viridis</name>
    <dbReference type="NCBI Taxonomy" id="1274662"/>
    <lineage>
        <taxon>Eukaryota</taxon>
        <taxon>Viridiplantae</taxon>
        <taxon>Chlorophyta</taxon>
        <taxon>core chlorophytes</taxon>
        <taxon>Trebouxiophyceae</taxon>
        <taxon>Trebouxiophyceae incertae sedis</taxon>
        <taxon>Coccomyxaceae</taxon>
        <taxon>Coccomyxa</taxon>
    </lineage>
</organism>
<dbReference type="EMBL" id="CAXHTA020000017">
    <property type="protein sequence ID" value="CAL5227783.1"/>
    <property type="molecule type" value="Genomic_DNA"/>
</dbReference>
<keyword evidence="2" id="KW-1185">Reference proteome</keyword>
<proteinExistence type="predicted"/>
<evidence type="ECO:0000313" key="2">
    <source>
        <dbReference type="Proteomes" id="UP001497392"/>
    </source>
</evidence>